<accession>A0A1I6Q5C7</accession>
<sequence length="259" mass="30792">MKDTKLGIFSLSKRYDDELLWAHYANSHKGFCIEYDLDRLLSKQNPKHHFFDIKYTNEIPNLDISKIITQDNPDKLIKMMLGFKSQRWEYENELRIITENQGLNTYDYRAVKAIYFGLKTPEDEIDQVMKTLQGRKIKYFQMHLKPNSFEFEAKQIEDKFPTHIKYQYSIAPIAHLAVDPSVLKLEYQQFSPYLQKLAEIIRREPDCNEVSYIDLSLSKSTLDNPVFFAQYETKENGLQITLHYSLEKIDQEYNQIDDF</sequence>
<evidence type="ECO:0008006" key="3">
    <source>
        <dbReference type="Google" id="ProtNLM"/>
    </source>
</evidence>
<keyword evidence="2" id="KW-1185">Reference proteome</keyword>
<protein>
    <recommendedName>
        <fullName evidence="3">DUF2971 domain-containing protein</fullName>
    </recommendedName>
</protein>
<dbReference type="AlphaFoldDB" id="A0A1I6Q5C7"/>
<evidence type="ECO:0000313" key="2">
    <source>
        <dbReference type="Proteomes" id="UP000182827"/>
    </source>
</evidence>
<gene>
    <name evidence="1" type="ORF">SAMN05444586_1003107</name>
</gene>
<dbReference type="RefSeq" id="WP_228144021.1">
    <property type="nucleotide sequence ID" value="NZ_FOZU01000003.1"/>
</dbReference>
<dbReference type="Pfam" id="PF11185">
    <property type="entry name" value="DUF2971"/>
    <property type="match status" value="1"/>
</dbReference>
<evidence type="ECO:0000313" key="1">
    <source>
        <dbReference type="EMBL" id="SFS47681.1"/>
    </source>
</evidence>
<organism evidence="1 2">
    <name type="scientific">Acinetobacter bohemicus</name>
    <dbReference type="NCBI Taxonomy" id="1435036"/>
    <lineage>
        <taxon>Bacteria</taxon>
        <taxon>Pseudomonadati</taxon>
        <taxon>Pseudomonadota</taxon>
        <taxon>Gammaproteobacteria</taxon>
        <taxon>Moraxellales</taxon>
        <taxon>Moraxellaceae</taxon>
        <taxon>Acinetobacter</taxon>
    </lineage>
</organism>
<dbReference type="EMBL" id="FOZU01000003">
    <property type="protein sequence ID" value="SFS47681.1"/>
    <property type="molecule type" value="Genomic_DNA"/>
</dbReference>
<reference evidence="2" key="1">
    <citation type="submission" date="2016-10" db="EMBL/GenBank/DDBJ databases">
        <authorList>
            <person name="Varghese N."/>
            <person name="Submissions S."/>
        </authorList>
    </citation>
    <scope>NUCLEOTIDE SEQUENCE [LARGE SCALE GENOMIC DNA]</scope>
    <source>
        <strain evidence="2">ANC 5076</strain>
    </source>
</reference>
<name>A0A1I6Q5C7_9GAMM</name>
<proteinExistence type="predicted"/>
<dbReference type="Proteomes" id="UP000182827">
    <property type="component" value="Unassembled WGS sequence"/>
</dbReference>
<dbReference type="InterPro" id="IPR021352">
    <property type="entry name" value="DUF2971"/>
</dbReference>